<gene>
    <name evidence="7" type="ORF">B0T23DRAFT_374534</name>
</gene>
<dbReference type="PANTHER" id="PTHR21013:SF10">
    <property type="entry name" value="ATP SYNTHASE MITOCHONDRIAL F1 COMPLEX ASSEMBLY FACTOR 2"/>
    <property type="match status" value="1"/>
</dbReference>
<protein>
    <recommendedName>
        <fullName evidence="9">ATP12-domain-containing protein</fullName>
    </recommendedName>
</protein>
<dbReference type="GO" id="GO:0005739">
    <property type="term" value="C:mitochondrion"/>
    <property type="evidence" value="ECO:0007669"/>
    <property type="project" value="UniProtKB-SubCell"/>
</dbReference>
<evidence type="ECO:0000256" key="2">
    <source>
        <dbReference type="ARBA" id="ARBA00008231"/>
    </source>
</evidence>
<feature type="region of interest" description="Disordered" evidence="6">
    <location>
        <begin position="42"/>
        <end position="101"/>
    </location>
</feature>
<feature type="compositionally biased region" description="Low complexity" evidence="6">
    <location>
        <begin position="67"/>
        <end position="84"/>
    </location>
</feature>
<keyword evidence="8" id="KW-1185">Reference proteome</keyword>
<accession>A0AAJ0MUF5</accession>
<dbReference type="InterPro" id="IPR023335">
    <property type="entry name" value="ATP12_ortho_dom_sf"/>
</dbReference>
<organism evidence="7 8">
    <name type="scientific">Neurospora hispaniola</name>
    <dbReference type="NCBI Taxonomy" id="588809"/>
    <lineage>
        <taxon>Eukaryota</taxon>
        <taxon>Fungi</taxon>
        <taxon>Dikarya</taxon>
        <taxon>Ascomycota</taxon>
        <taxon>Pezizomycotina</taxon>
        <taxon>Sordariomycetes</taxon>
        <taxon>Sordariomycetidae</taxon>
        <taxon>Sordariales</taxon>
        <taxon>Sordariaceae</taxon>
        <taxon>Neurospora</taxon>
    </lineage>
</organism>
<dbReference type="PANTHER" id="PTHR21013">
    <property type="entry name" value="ATP SYNTHASE MITOCHONDRIAL F1 COMPLEX ASSEMBLY FACTOR 2/ATP12 PROTEIN, MITOCHONDRIAL PRECURSOR"/>
    <property type="match status" value="1"/>
</dbReference>
<keyword evidence="4" id="KW-0496">Mitochondrion</keyword>
<dbReference type="Gene3D" id="1.10.3580.10">
    <property type="entry name" value="ATP12 ATPase"/>
    <property type="match status" value="1"/>
</dbReference>
<dbReference type="SUPFAM" id="SSF160909">
    <property type="entry name" value="ATP12-like"/>
    <property type="match status" value="1"/>
</dbReference>
<dbReference type="InterPro" id="IPR011419">
    <property type="entry name" value="ATP12_ATP_synth-F1-assembly"/>
</dbReference>
<comment type="subcellular location">
    <subcellularLocation>
        <location evidence="1">Mitochondrion</location>
    </subcellularLocation>
</comment>
<evidence type="ECO:0008006" key="9">
    <source>
        <dbReference type="Google" id="ProtNLM"/>
    </source>
</evidence>
<keyword evidence="3" id="KW-0809">Transit peptide</keyword>
<sequence>MTPAAAAAMRIRLAAPLLRQRAAILPSSRSLLAYRNSARAIHSSPPEQAKVVPVYGTGPPPEPPKPAAEFASSTSSSTHPSHNSGAIPEIKEGTAADPWSRISRRKRQAAMLRAATLPPTAGSSSAPGGIGLKRRFWKSVHVATKNDMNEIHLDSRPLRRPDTKSIIRLPLTKPSLASALAIEWDQLVSAQQATKQHLIPLTSLVCRALDIADQDSLGKTDIRNAIATVLLRYLDTDSLLCWAPAPEHPEDGRNEAGYTLREVQEEAYSSVVSFLTTRVWPGVTIVPVLDETSIMPRQQEPGTREVVQGWMLGLSAWELAALERATLAGKSLLVAARLVVEWSGDGGNAVVQTPPAAEEEEEMNTTHQDNKKRWGVEEAAKAVSLEVDWQTTQWGEVEDTHDVEKVDLRRQLGSAVLLCAGQGATDVSANKAKL</sequence>
<dbReference type="GO" id="GO:0033615">
    <property type="term" value="P:mitochondrial proton-transporting ATP synthase complex assembly"/>
    <property type="evidence" value="ECO:0007669"/>
    <property type="project" value="TreeGrafter"/>
</dbReference>
<comment type="caution">
    <text evidence="7">The sequence shown here is derived from an EMBL/GenBank/DDBJ whole genome shotgun (WGS) entry which is preliminary data.</text>
</comment>
<dbReference type="Pfam" id="PF07542">
    <property type="entry name" value="ATP12"/>
    <property type="match status" value="1"/>
</dbReference>
<evidence type="ECO:0000256" key="5">
    <source>
        <dbReference type="ARBA" id="ARBA00023186"/>
    </source>
</evidence>
<reference evidence="7 8" key="1">
    <citation type="journal article" date="2023" name="Mol. Phylogenet. Evol.">
        <title>Genome-scale phylogeny and comparative genomics of the fungal order Sordariales.</title>
        <authorList>
            <person name="Hensen N."/>
            <person name="Bonometti L."/>
            <person name="Westerberg I."/>
            <person name="Brannstrom I.O."/>
            <person name="Guillou S."/>
            <person name="Cros-Aarteil S."/>
            <person name="Calhoun S."/>
            <person name="Haridas S."/>
            <person name="Kuo A."/>
            <person name="Mondo S."/>
            <person name="Pangilinan J."/>
            <person name="Riley R."/>
            <person name="LaButti K."/>
            <person name="Andreopoulos B."/>
            <person name="Lipzen A."/>
            <person name="Chen C."/>
            <person name="Yan M."/>
            <person name="Daum C."/>
            <person name="Ng V."/>
            <person name="Clum A."/>
            <person name="Steindorff A."/>
            <person name="Ohm R.A."/>
            <person name="Martin F."/>
            <person name="Silar P."/>
            <person name="Natvig D.O."/>
            <person name="Lalanne C."/>
            <person name="Gautier V."/>
            <person name="Ament-Velasquez S.L."/>
            <person name="Kruys A."/>
            <person name="Hutchinson M.I."/>
            <person name="Powell A.J."/>
            <person name="Barry K."/>
            <person name="Miller A.N."/>
            <person name="Grigoriev I.V."/>
            <person name="Debuchy R."/>
            <person name="Gladieux P."/>
            <person name="Hiltunen Thoren M."/>
            <person name="Johannesson H."/>
        </authorList>
    </citation>
    <scope>NUCLEOTIDE SEQUENCE [LARGE SCALE GENOMIC DNA]</scope>
    <source>
        <strain evidence="7 8">FGSC 10403</strain>
    </source>
</reference>
<evidence type="ECO:0000256" key="3">
    <source>
        <dbReference type="ARBA" id="ARBA00022946"/>
    </source>
</evidence>
<dbReference type="Proteomes" id="UP001285908">
    <property type="component" value="Unassembled WGS sequence"/>
</dbReference>
<dbReference type="Gene3D" id="3.30.2180.10">
    <property type="entry name" value="ATP12-like"/>
    <property type="match status" value="1"/>
</dbReference>
<dbReference type="RefSeq" id="XP_062695805.1">
    <property type="nucleotide sequence ID" value="XM_062836854.1"/>
</dbReference>
<evidence type="ECO:0000256" key="4">
    <source>
        <dbReference type="ARBA" id="ARBA00023128"/>
    </source>
</evidence>
<dbReference type="InterPro" id="IPR042272">
    <property type="entry name" value="ATP12_ATP_synth-F1-assembly_N"/>
</dbReference>
<evidence type="ECO:0000313" key="8">
    <source>
        <dbReference type="Proteomes" id="UP001285908"/>
    </source>
</evidence>
<evidence type="ECO:0000256" key="1">
    <source>
        <dbReference type="ARBA" id="ARBA00004173"/>
    </source>
</evidence>
<proteinExistence type="inferred from homology"/>
<dbReference type="AlphaFoldDB" id="A0AAJ0MUF5"/>
<keyword evidence="5" id="KW-0143">Chaperone</keyword>
<comment type="similarity">
    <text evidence="2">Belongs to the ATP12 family.</text>
</comment>
<evidence type="ECO:0000313" key="7">
    <source>
        <dbReference type="EMBL" id="KAK3497541.1"/>
    </source>
</evidence>
<dbReference type="GeneID" id="87874476"/>
<dbReference type="EMBL" id="JAULSX010000002">
    <property type="protein sequence ID" value="KAK3497541.1"/>
    <property type="molecule type" value="Genomic_DNA"/>
</dbReference>
<evidence type="ECO:0000256" key="6">
    <source>
        <dbReference type="SAM" id="MobiDB-lite"/>
    </source>
</evidence>
<name>A0AAJ0MUF5_9PEZI</name>